<evidence type="ECO:0000313" key="1">
    <source>
        <dbReference type="EMBL" id="KFB39296.1"/>
    </source>
</evidence>
<dbReference type="EMBL" id="ATLV01014630">
    <property type="status" value="NOT_ANNOTATED_CDS"/>
    <property type="molecule type" value="Genomic_DNA"/>
</dbReference>
<reference evidence="1 3" key="1">
    <citation type="journal article" date="2014" name="BMC Genomics">
        <title>Genome sequence of Anopheles sinensis provides insight into genetics basis of mosquito competence for malaria parasites.</title>
        <authorList>
            <person name="Zhou D."/>
            <person name="Zhang D."/>
            <person name="Ding G."/>
            <person name="Shi L."/>
            <person name="Hou Q."/>
            <person name="Ye Y."/>
            <person name="Xu Y."/>
            <person name="Zhou H."/>
            <person name="Xiong C."/>
            <person name="Li S."/>
            <person name="Yu J."/>
            <person name="Hong S."/>
            <person name="Yu X."/>
            <person name="Zou P."/>
            <person name="Chen C."/>
            <person name="Chang X."/>
            <person name="Wang W."/>
            <person name="Lv Y."/>
            <person name="Sun Y."/>
            <person name="Ma L."/>
            <person name="Shen B."/>
            <person name="Zhu C."/>
        </authorList>
    </citation>
    <scope>NUCLEOTIDE SEQUENCE [LARGE SCALE GENOMIC DNA]</scope>
</reference>
<dbReference type="VEuPathDB" id="VectorBase:ASIC006650"/>
<dbReference type="AlphaFoldDB" id="A0A084VMV2"/>
<dbReference type="EMBL" id="KE524975">
    <property type="protein sequence ID" value="KFB39296.1"/>
    <property type="molecule type" value="Genomic_DNA"/>
</dbReference>
<dbReference type="EnsemblMetazoa" id="ASIC006650-RA">
    <property type="protein sequence ID" value="ASIC006650-PA"/>
    <property type="gene ID" value="ASIC006650"/>
</dbReference>
<sequence length="130" mass="14852">MLNYFSSHSPVTTDSRDAFRLQTKPIPGSTATAYERSDTIANLYAQREGGFFLGKTPVDRPQTKMIMLLSWILERSTPELLPIPGQKHPFVPSPTDWRFQSLQFWTAAQRITPSEEWSIVDHAVDKTELK</sequence>
<name>A0A084VMV2_ANOSI</name>
<organism evidence="1">
    <name type="scientific">Anopheles sinensis</name>
    <name type="common">Mosquito</name>
    <dbReference type="NCBI Taxonomy" id="74873"/>
    <lineage>
        <taxon>Eukaryota</taxon>
        <taxon>Metazoa</taxon>
        <taxon>Ecdysozoa</taxon>
        <taxon>Arthropoda</taxon>
        <taxon>Hexapoda</taxon>
        <taxon>Insecta</taxon>
        <taxon>Pterygota</taxon>
        <taxon>Neoptera</taxon>
        <taxon>Endopterygota</taxon>
        <taxon>Diptera</taxon>
        <taxon>Nematocera</taxon>
        <taxon>Culicoidea</taxon>
        <taxon>Culicidae</taxon>
        <taxon>Anophelinae</taxon>
        <taxon>Anopheles</taxon>
    </lineage>
</organism>
<evidence type="ECO:0000313" key="3">
    <source>
        <dbReference type="Proteomes" id="UP000030765"/>
    </source>
</evidence>
<reference evidence="2" key="2">
    <citation type="submission" date="2020-05" db="UniProtKB">
        <authorList>
            <consortium name="EnsemblMetazoa"/>
        </authorList>
    </citation>
    <scope>IDENTIFICATION</scope>
</reference>
<accession>A0A084VMV2</accession>
<keyword evidence="3" id="KW-1185">Reference proteome</keyword>
<evidence type="ECO:0000313" key="2">
    <source>
        <dbReference type="EnsemblMetazoa" id="ASIC006650-PA"/>
    </source>
</evidence>
<protein>
    <submittedName>
        <fullName evidence="1 2">Uncharacterized protein</fullName>
    </submittedName>
</protein>
<gene>
    <name evidence="1" type="ORF">ZHAS_00006650</name>
</gene>
<dbReference type="Proteomes" id="UP000030765">
    <property type="component" value="Unassembled WGS sequence"/>
</dbReference>
<proteinExistence type="predicted"/>